<proteinExistence type="predicted"/>
<evidence type="ECO:0000256" key="1">
    <source>
        <dbReference type="SAM" id="Phobius"/>
    </source>
</evidence>
<accession>A0A2P2N229</accession>
<sequence length="67" mass="7501">MCIQWSLSKHCLNVLALPTNCSFDSASLQGCVITFVKVHVHGLAFLLLSLFFLKRPMSYCFFSLLGC</sequence>
<keyword evidence="1" id="KW-1133">Transmembrane helix</keyword>
<keyword evidence="1" id="KW-0812">Transmembrane</keyword>
<reference evidence="2" key="1">
    <citation type="submission" date="2018-02" db="EMBL/GenBank/DDBJ databases">
        <title>Rhizophora mucronata_Transcriptome.</title>
        <authorList>
            <person name="Meera S.P."/>
            <person name="Sreeshan A."/>
            <person name="Augustine A."/>
        </authorList>
    </citation>
    <scope>NUCLEOTIDE SEQUENCE</scope>
    <source>
        <tissue evidence="2">Leaf</tissue>
    </source>
</reference>
<evidence type="ECO:0000313" key="2">
    <source>
        <dbReference type="EMBL" id="MBX36534.1"/>
    </source>
</evidence>
<dbReference type="AlphaFoldDB" id="A0A2P2N229"/>
<feature type="transmembrane region" description="Helical" evidence="1">
    <location>
        <begin position="32"/>
        <end position="53"/>
    </location>
</feature>
<organism evidence="2">
    <name type="scientific">Rhizophora mucronata</name>
    <name type="common">Asiatic mangrove</name>
    <dbReference type="NCBI Taxonomy" id="61149"/>
    <lineage>
        <taxon>Eukaryota</taxon>
        <taxon>Viridiplantae</taxon>
        <taxon>Streptophyta</taxon>
        <taxon>Embryophyta</taxon>
        <taxon>Tracheophyta</taxon>
        <taxon>Spermatophyta</taxon>
        <taxon>Magnoliopsida</taxon>
        <taxon>eudicotyledons</taxon>
        <taxon>Gunneridae</taxon>
        <taxon>Pentapetalae</taxon>
        <taxon>rosids</taxon>
        <taxon>fabids</taxon>
        <taxon>Malpighiales</taxon>
        <taxon>Rhizophoraceae</taxon>
        <taxon>Rhizophora</taxon>
    </lineage>
</organism>
<keyword evidence="1" id="KW-0472">Membrane</keyword>
<name>A0A2P2N229_RHIMU</name>
<protein>
    <submittedName>
        <fullName evidence="2">Uncharacterized protein</fullName>
    </submittedName>
</protein>
<dbReference type="EMBL" id="GGEC01056050">
    <property type="protein sequence ID" value="MBX36534.1"/>
    <property type="molecule type" value="Transcribed_RNA"/>
</dbReference>